<dbReference type="AlphaFoldDB" id="A0A919YJQ5"/>
<evidence type="ECO:0008006" key="3">
    <source>
        <dbReference type="Google" id="ProtNLM"/>
    </source>
</evidence>
<dbReference type="EMBL" id="BORT01000035">
    <property type="protein sequence ID" value="GIO50585.1"/>
    <property type="molecule type" value="Genomic_DNA"/>
</dbReference>
<dbReference type="Pfam" id="PF07485">
    <property type="entry name" value="DUF1529"/>
    <property type="match status" value="1"/>
</dbReference>
<keyword evidence="2" id="KW-1185">Reference proteome</keyword>
<proteinExistence type="predicted"/>
<name>A0A919YJQ5_9BACL</name>
<sequence length="127" mass="14498">MAITESLCRRLAQILGGKGQHENNECSIMVKRNLNAKILGKKYDTEHEIVIQSLKNGKSLNTGEITLLQREVQQFIRQAARLGLKVTAVHNHWLFDTPRLMYVHVESVENPIVFARKLASIIKRLKP</sequence>
<gene>
    <name evidence="1" type="ORF">J34TS1_53500</name>
</gene>
<accession>A0A919YJQ5</accession>
<evidence type="ECO:0000313" key="2">
    <source>
        <dbReference type="Proteomes" id="UP000682811"/>
    </source>
</evidence>
<dbReference type="Proteomes" id="UP000682811">
    <property type="component" value="Unassembled WGS sequence"/>
</dbReference>
<dbReference type="InterPro" id="IPR011094">
    <property type="entry name" value="Uncharacterised_LppY/LpqO"/>
</dbReference>
<protein>
    <recommendedName>
        <fullName evidence="3">DUF1259 domain-containing protein</fullName>
    </recommendedName>
</protein>
<dbReference type="RefSeq" id="WP_194234309.1">
    <property type="nucleotide sequence ID" value="NZ_AP025343.1"/>
</dbReference>
<reference evidence="1 2" key="1">
    <citation type="submission" date="2021-03" db="EMBL/GenBank/DDBJ databases">
        <title>Antimicrobial resistance genes in bacteria isolated from Japanese honey, and their potential for conferring macrolide and lincosamide resistance in the American foulbrood pathogen Paenibacillus larvae.</title>
        <authorList>
            <person name="Okamoto M."/>
            <person name="Kumagai M."/>
            <person name="Kanamori H."/>
            <person name="Takamatsu D."/>
        </authorList>
    </citation>
    <scope>NUCLEOTIDE SEQUENCE [LARGE SCALE GENOMIC DNA]</scope>
    <source>
        <strain evidence="1 2">J34TS1</strain>
    </source>
</reference>
<comment type="caution">
    <text evidence="1">The sequence shown here is derived from an EMBL/GenBank/DDBJ whole genome shotgun (WGS) entry which is preliminary data.</text>
</comment>
<evidence type="ECO:0000313" key="1">
    <source>
        <dbReference type="EMBL" id="GIO50585.1"/>
    </source>
</evidence>
<organism evidence="1 2">
    <name type="scientific">Paenibacillus azoreducens</name>
    <dbReference type="NCBI Taxonomy" id="116718"/>
    <lineage>
        <taxon>Bacteria</taxon>
        <taxon>Bacillati</taxon>
        <taxon>Bacillota</taxon>
        <taxon>Bacilli</taxon>
        <taxon>Bacillales</taxon>
        <taxon>Paenibacillaceae</taxon>
        <taxon>Paenibacillus</taxon>
    </lineage>
</organism>